<dbReference type="EMBL" id="HBUE01064761">
    <property type="protein sequence ID" value="CAG6470209.1"/>
    <property type="molecule type" value="Transcribed_RNA"/>
</dbReference>
<organism evidence="1">
    <name type="scientific">Culex pipiens</name>
    <name type="common">House mosquito</name>
    <dbReference type="NCBI Taxonomy" id="7175"/>
    <lineage>
        <taxon>Eukaryota</taxon>
        <taxon>Metazoa</taxon>
        <taxon>Ecdysozoa</taxon>
        <taxon>Arthropoda</taxon>
        <taxon>Hexapoda</taxon>
        <taxon>Insecta</taxon>
        <taxon>Pterygota</taxon>
        <taxon>Neoptera</taxon>
        <taxon>Endopterygota</taxon>
        <taxon>Diptera</taxon>
        <taxon>Nematocera</taxon>
        <taxon>Culicoidea</taxon>
        <taxon>Culicidae</taxon>
        <taxon>Culicinae</taxon>
        <taxon>Culicini</taxon>
        <taxon>Culex</taxon>
        <taxon>Culex</taxon>
    </lineage>
</organism>
<proteinExistence type="predicted"/>
<dbReference type="EMBL" id="HBUE01187859">
    <property type="protein sequence ID" value="CAG6523574.1"/>
    <property type="molecule type" value="Transcribed_RNA"/>
</dbReference>
<dbReference type="AlphaFoldDB" id="A0A8D8GXW4"/>
<sequence length="121" mass="13240">MFVHIFLTPNLFPQPLNLQAYGFFGFSFCPRCLLRLCCFRPWCDEKVFLQLRQRISFPEPPTDPGDFPSFVVFFDGAASSSEEDDSGSSSDLSVNGFGIGLFFPSFIFVGETTGGGIAAGG</sequence>
<protein>
    <submittedName>
        <fullName evidence="1">(northern house mosquito) hypothetical protein</fullName>
    </submittedName>
</protein>
<name>A0A8D8GXW4_CULPI</name>
<reference evidence="1" key="1">
    <citation type="submission" date="2021-05" db="EMBL/GenBank/DDBJ databases">
        <authorList>
            <person name="Alioto T."/>
            <person name="Alioto T."/>
            <person name="Gomez Garrido J."/>
        </authorList>
    </citation>
    <scope>NUCLEOTIDE SEQUENCE</scope>
</reference>
<accession>A0A8D8GXW4</accession>
<dbReference type="EMBL" id="HBUE01293644">
    <property type="protein sequence ID" value="CAG6575247.1"/>
    <property type="molecule type" value="Transcribed_RNA"/>
</dbReference>
<evidence type="ECO:0000313" key="1">
    <source>
        <dbReference type="EMBL" id="CAG6523574.1"/>
    </source>
</evidence>
<dbReference type="EMBL" id="HBUE01064760">
    <property type="protein sequence ID" value="CAG6470208.1"/>
    <property type="molecule type" value="Transcribed_RNA"/>
</dbReference>